<reference evidence="1 2" key="1">
    <citation type="journal article" date="2015" name="Genome Biol. Evol.">
        <title>Characterization of Three Mycobacterium spp. with Potential Use in Bioremediation by Genome Sequencing and Comparative Genomics.</title>
        <authorList>
            <person name="Das S."/>
            <person name="Pettersson B.M."/>
            <person name="Behra P.R."/>
            <person name="Ramesh M."/>
            <person name="Dasgupta S."/>
            <person name="Bhattacharya A."/>
            <person name="Kirsebom L.A."/>
        </authorList>
    </citation>
    <scope>NUCLEOTIDE SEQUENCE [LARGE SCALE GENOMIC DNA]</scope>
    <source>
        <strain evidence="1 2">DSM 43826</strain>
    </source>
</reference>
<evidence type="ECO:0008006" key="3">
    <source>
        <dbReference type="Google" id="ProtNLM"/>
    </source>
</evidence>
<proteinExistence type="predicted"/>
<dbReference type="PATRIC" id="fig|37916.4.peg.2836"/>
<accession>A0A0J6W4Q2</accession>
<gene>
    <name evidence="1" type="ORF">MCHLDSM_02912</name>
</gene>
<dbReference type="AlphaFoldDB" id="A0A0J6W4Q2"/>
<dbReference type="Proteomes" id="UP000036513">
    <property type="component" value="Unassembled WGS sequence"/>
</dbReference>
<organism evidence="1 2">
    <name type="scientific">Mycolicibacterium chlorophenolicum</name>
    <dbReference type="NCBI Taxonomy" id="37916"/>
    <lineage>
        <taxon>Bacteria</taxon>
        <taxon>Bacillati</taxon>
        <taxon>Actinomycetota</taxon>
        <taxon>Actinomycetes</taxon>
        <taxon>Mycobacteriales</taxon>
        <taxon>Mycobacteriaceae</taxon>
        <taxon>Mycolicibacterium</taxon>
    </lineage>
</organism>
<protein>
    <recommendedName>
        <fullName evidence="3">Glycosyltransferase subfamily 4-like N-terminal domain-containing protein</fullName>
    </recommendedName>
</protein>
<dbReference type="Gene3D" id="3.40.50.2000">
    <property type="entry name" value="Glycogen Phosphorylase B"/>
    <property type="match status" value="2"/>
</dbReference>
<evidence type="ECO:0000313" key="2">
    <source>
        <dbReference type="Proteomes" id="UP000036513"/>
    </source>
</evidence>
<comment type="caution">
    <text evidence="1">The sequence shown here is derived from an EMBL/GenBank/DDBJ whole genome shotgun (WGS) entry which is preliminary data.</text>
</comment>
<name>A0A0J6W4Q2_9MYCO</name>
<dbReference type="SUPFAM" id="SSF53756">
    <property type="entry name" value="UDP-Glycosyltransferase/glycogen phosphorylase"/>
    <property type="match status" value="1"/>
</dbReference>
<sequence>MNVIRVASVPAAHPYVSAIVDPTLIALLPDPIPLDATVPGQWWPPRWLDPDYLLSHIDDIDVLHVHFGFEGVEHDDLVAVADVLAAHRVPLVVTVHDLVNPHMDDQSHYVAKLGTLVRRADALTTLTAGAARRVADRWDAVPAVLPHPHLLPIDRVGVRRTPASRPRVAVHGKFLRANIDPWPVVDALVDSHLVPDSISLRVDLDANALTSPRADAQLPGRLADYRSRGVDVRIHPPFTDHELVDYLHEIDILVLPYRFGTHSGWIEACFDSGVLPVVPDCGLFHEQLACNTFGYGTDRFDEAGLLCAVDRAAAAVRALPGGDDLDRRRMRATQRREVRRATAQLYRRLLDTARIA</sequence>
<evidence type="ECO:0000313" key="1">
    <source>
        <dbReference type="EMBL" id="KMO76763.1"/>
    </source>
</evidence>
<dbReference type="EMBL" id="JYNL01000023">
    <property type="protein sequence ID" value="KMO76763.1"/>
    <property type="molecule type" value="Genomic_DNA"/>
</dbReference>
<dbReference type="STRING" id="37916.MCHLDSM_02912"/>
<keyword evidence="2" id="KW-1185">Reference proteome</keyword>